<protein>
    <submittedName>
        <fullName evidence="1">Putative serine esterase family protein</fullName>
    </submittedName>
</protein>
<gene>
    <name evidence="1" type="ORF">ZEAMMB73_Zm00001d004500</name>
</gene>
<accession>A0A1D6EFT0</accession>
<sequence>MFDTALFYADPSHVPVVLIEKHGMVVPQHSSNKDLASNASEQKDTVVLPKLQGESLVPKSSAGKKVGASCELSFLCMVFRQVTFVSFVFDLI</sequence>
<dbReference type="EMBL" id="CM007648">
    <property type="protein sequence ID" value="ONM19036.1"/>
    <property type="molecule type" value="Genomic_DNA"/>
</dbReference>
<organism evidence="1">
    <name type="scientific">Zea mays</name>
    <name type="common">Maize</name>
    <dbReference type="NCBI Taxonomy" id="4577"/>
    <lineage>
        <taxon>Eukaryota</taxon>
        <taxon>Viridiplantae</taxon>
        <taxon>Streptophyta</taxon>
        <taxon>Embryophyta</taxon>
        <taxon>Tracheophyta</taxon>
        <taxon>Spermatophyta</taxon>
        <taxon>Magnoliopsida</taxon>
        <taxon>Liliopsida</taxon>
        <taxon>Poales</taxon>
        <taxon>Poaceae</taxon>
        <taxon>PACMAD clade</taxon>
        <taxon>Panicoideae</taxon>
        <taxon>Andropogonodae</taxon>
        <taxon>Andropogoneae</taxon>
        <taxon>Tripsacinae</taxon>
        <taxon>Zea</taxon>
    </lineage>
</organism>
<dbReference type="AlphaFoldDB" id="A0A1D6EFT0"/>
<reference evidence="1" key="1">
    <citation type="submission" date="2015-12" db="EMBL/GenBank/DDBJ databases">
        <title>Update maize B73 reference genome by single molecule sequencing technologies.</title>
        <authorList>
            <consortium name="Maize Genome Sequencing Project"/>
            <person name="Ware D."/>
        </authorList>
    </citation>
    <scope>NUCLEOTIDE SEQUENCE [LARGE SCALE GENOMIC DNA]</scope>
    <source>
        <tissue evidence="1">Seedling</tissue>
    </source>
</reference>
<name>A0A1D6EFT0_MAIZE</name>
<evidence type="ECO:0000313" key="1">
    <source>
        <dbReference type="EMBL" id="ONM19036.1"/>
    </source>
</evidence>
<proteinExistence type="predicted"/>